<comment type="pathway">
    <text evidence="2">Secondary metabolite biosynthesis.</text>
</comment>
<evidence type="ECO:0000256" key="4">
    <source>
        <dbReference type="ARBA" id="ARBA00022490"/>
    </source>
</evidence>
<dbReference type="InterPro" id="IPR044992">
    <property type="entry name" value="ChyE-like"/>
</dbReference>
<dbReference type="AlphaFoldDB" id="A0AAW1HMY6"/>
<dbReference type="Gene3D" id="3.40.50.880">
    <property type="match status" value="1"/>
</dbReference>
<sequence length="266" mass="30437">MIFKGEKDEIILENNVVSENNKKVKKFGVLLCADESEYVKEKYGGYFGVFVRMLSEEGEKWDLFRVILNEFPSDEEVEFYDGFVITGSCSDAHSNDFWICKLVSFLHKLDFLKKKVLGICFGHQILARSLGGKTGRATSGWDIGLRTIHFSSSSNKILSTFKIPSTLNIIECHQDVVLEVPAKVEVIGRSNKTTIEMFKYGDHMMGIQGHPEYNIDILLHLLDRLLLKHLIGVKYADELRTKFMDACEPDKEAWRKLCVNFIKGRL</sequence>
<dbReference type="Proteomes" id="UP001443914">
    <property type="component" value="Unassembled WGS sequence"/>
</dbReference>
<dbReference type="GO" id="GO:0019760">
    <property type="term" value="P:glucosinolate metabolic process"/>
    <property type="evidence" value="ECO:0007669"/>
    <property type="project" value="UniProtKB-ARBA"/>
</dbReference>
<comment type="caution">
    <text evidence="7">The sequence shown here is derived from an EMBL/GenBank/DDBJ whole genome shotgun (WGS) entry which is preliminary data.</text>
</comment>
<comment type="similarity">
    <text evidence="3">Belongs to the peptidase C26 family.</text>
</comment>
<keyword evidence="8" id="KW-1185">Reference proteome</keyword>
<evidence type="ECO:0000259" key="6">
    <source>
        <dbReference type="Pfam" id="PF00117"/>
    </source>
</evidence>
<dbReference type="SUPFAM" id="SSF52317">
    <property type="entry name" value="Class I glutamine amidotransferase-like"/>
    <property type="match status" value="1"/>
</dbReference>
<dbReference type="PANTHER" id="PTHR42695">
    <property type="entry name" value="GLUTAMINE AMIDOTRANSFERASE YLR126C-RELATED"/>
    <property type="match status" value="1"/>
</dbReference>
<reference evidence="7" key="1">
    <citation type="submission" date="2024-03" db="EMBL/GenBank/DDBJ databases">
        <title>WGS assembly of Saponaria officinalis var. Norfolk2.</title>
        <authorList>
            <person name="Jenkins J."/>
            <person name="Shu S."/>
            <person name="Grimwood J."/>
            <person name="Barry K."/>
            <person name="Goodstein D."/>
            <person name="Schmutz J."/>
            <person name="Leebens-Mack J."/>
            <person name="Osbourn A."/>
        </authorList>
    </citation>
    <scope>NUCLEOTIDE SEQUENCE [LARGE SCALE GENOMIC DNA]</scope>
    <source>
        <strain evidence="7">JIC</strain>
    </source>
</reference>
<keyword evidence="4" id="KW-0963">Cytoplasm</keyword>
<dbReference type="Pfam" id="PF00117">
    <property type="entry name" value="GATase"/>
    <property type="match status" value="1"/>
</dbReference>
<dbReference type="CDD" id="cd01741">
    <property type="entry name" value="GATase1_1"/>
    <property type="match status" value="1"/>
</dbReference>
<dbReference type="InterPro" id="IPR029062">
    <property type="entry name" value="Class_I_gatase-like"/>
</dbReference>
<evidence type="ECO:0000313" key="8">
    <source>
        <dbReference type="Proteomes" id="UP001443914"/>
    </source>
</evidence>
<keyword evidence="5" id="KW-0378">Hydrolase</keyword>
<dbReference type="PROSITE" id="PS51273">
    <property type="entry name" value="GATASE_TYPE_1"/>
    <property type="match status" value="1"/>
</dbReference>
<dbReference type="GO" id="GO:0005829">
    <property type="term" value="C:cytosol"/>
    <property type="evidence" value="ECO:0007669"/>
    <property type="project" value="UniProtKB-SubCell"/>
</dbReference>
<evidence type="ECO:0000256" key="5">
    <source>
        <dbReference type="ARBA" id="ARBA00022801"/>
    </source>
</evidence>
<organism evidence="7 8">
    <name type="scientific">Saponaria officinalis</name>
    <name type="common">Common soapwort</name>
    <name type="synonym">Lychnis saponaria</name>
    <dbReference type="NCBI Taxonomy" id="3572"/>
    <lineage>
        <taxon>Eukaryota</taxon>
        <taxon>Viridiplantae</taxon>
        <taxon>Streptophyta</taxon>
        <taxon>Embryophyta</taxon>
        <taxon>Tracheophyta</taxon>
        <taxon>Spermatophyta</taxon>
        <taxon>Magnoliopsida</taxon>
        <taxon>eudicotyledons</taxon>
        <taxon>Gunneridae</taxon>
        <taxon>Pentapetalae</taxon>
        <taxon>Caryophyllales</taxon>
        <taxon>Caryophyllaceae</taxon>
        <taxon>Caryophylleae</taxon>
        <taxon>Saponaria</taxon>
    </lineage>
</organism>
<evidence type="ECO:0000256" key="2">
    <source>
        <dbReference type="ARBA" id="ARBA00005179"/>
    </source>
</evidence>
<evidence type="ECO:0000256" key="3">
    <source>
        <dbReference type="ARBA" id="ARBA00011083"/>
    </source>
</evidence>
<dbReference type="InterPro" id="IPR017926">
    <property type="entry name" value="GATASE"/>
</dbReference>
<feature type="domain" description="Glutamine amidotransferase" evidence="6">
    <location>
        <begin position="66"/>
        <end position="214"/>
    </location>
</feature>
<name>A0AAW1HMY6_SAPOF</name>
<dbReference type="GO" id="GO:0008233">
    <property type="term" value="F:peptidase activity"/>
    <property type="evidence" value="ECO:0007669"/>
    <property type="project" value="UniProtKB-ARBA"/>
</dbReference>
<evidence type="ECO:0000256" key="1">
    <source>
        <dbReference type="ARBA" id="ARBA00004514"/>
    </source>
</evidence>
<evidence type="ECO:0000313" key="7">
    <source>
        <dbReference type="EMBL" id="KAK9677395.1"/>
    </source>
</evidence>
<dbReference type="PANTHER" id="PTHR42695:SF13">
    <property type="entry name" value="GLUTAMINE AMIDOTRANSFERASE CLASS-I FAMILY PROTEIN, EXPRESSED"/>
    <property type="match status" value="1"/>
</dbReference>
<gene>
    <name evidence="7" type="ORF">RND81_11G140400</name>
</gene>
<protein>
    <recommendedName>
        <fullName evidence="6">Glutamine amidotransferase domain-containing protein</fullName>
    </recommendedName>
</protein>
<comment type="subcellular location">
    <subcellularLocation>
        <location evidence="1">Cytoplasm</location>
        <location evidence="1">Cytosol</location>
    </subcellularLocation>
</comment>
<dbReference type="FunFam" id="3.40.50.880:FF:000040">
    <property type="entry name" value="Gamma-glutamyl peptidase 5"/>
    <property type="match status" value="1"/>
</dbReference>
<accession>A0AAW1HMY6</accession>
<proteinExistence type="inferred from homology"/>
<dbReference type="EMBL" id="JBDFQZ010000011">
    <property type="protein sequence ID" value="KAK9677395.1"/>
    <property type="molecule type" value="Genomic_DNA"/>
</dbReference>